<name>A0A816KJH0_BRANA</name>
<accession>A0A816KJH0</accession>
<gene>
    <name evidence="1" type="ORF">DARMORV10_C02P51890.1</name>
</gene>
<sequence length="54" mass="6162">MVLSPEALNQLIMVSLNHKIFFLPPISTAVSYYDAALHSPIQHNRQYQSFMKGN</sequence>
<organism evidence="1">
    <name type="scientific">Brassica napus</name>
    <name type="common">Rape</name>
    <dbReference type="NCBI Taxonomy" id="3708"/>
    <lineage>
        <taxon>Eukaryota</taxon>
        <taxon>Viridiplantae</taxon>
        <taxon>Streptophyta</taxon>
        <taxon>Embryophyta</taxon>
        <taxon>Tracheophyta</taxon>
        <taxon>Spermatophyta</taxon>
        <taxon>Magnoliopsida</taxon>
        <taxon>eudicotyledons</taxon>
        <taxon>Gunneridae</taxon>
        <taxon>Pentapetalae</taxon>
        <taxon>rosids</taxon>
        <taxon>malvids</taxon>
        <taxon>Brassicales</taxon>
        <taxon>Brassicaceae</taxon>
        <taxon>Brassiceae</taxon>
        <taxon>Brassica</taxon>
    </lineage>
</organism>
<dbReference type="Proteomes" id="UP001295469">
    <property type="component" value="Chromosome C02"/>
</dbReference>
<dbReference type="AlphaFoldDB" id="A0A816KJH0"/>
<protein>
    <submittedName>
        <fullName evidence="1">(rape) hypothetical protein</fullName>
    </submittedName>
</protein>
<reference evidence="1" key="1">
    <citation type="submission" date="2021-01" db="EMBL/GenBank/DDBJ databases">
        <authorList>
            <consortium name="Genoscope - CEA"/>
            <person name="William W."/>
        </authorList>
    </citation>
    <scope>NUCLEOTIDE SEQUENCE</scope>
</reference>
<evidence type="ECO:0000313" key="1">
    <source>
        <dbReference type="EMBL" id="CAF1920023.1"/>
    </source>
</evidence>
<dbReference type="EMBL" id="HG994366">
    <property type="protein sequence ID" value="CAF1920023.1"/>
    <property type="molecule type" value="Genomic_DNA"/>
</dbReference>
<proteinExistence type="predicted"/>